<dbReference type="PROSITE" id="PS51186">
    <property type="entry name" value="GNAT"/>
    <property type="match status" value="1"/>
</dbReference>
<evidence type="ECO:0000256" key="1">
    <source>
        <dbReference type="ARBA" id="ARBA00022679"/>
    </source>
</evidence>
<comment type="caution">
    <text evidence="3">The sequence shown here is derived from an EMBL/GenBank/DDBJ whole genome shotgun (WGS) entry which is preliminary data.</text>
</comment>
<dbReference type="SUPFAM" id="SSF55729">
    <property type="entry name" value="Acyl-CoA N-acyltransferases (Nat)"/>
    <property type="match status" value="1"/>
</dbReference>
<gene>
    <name evidence="3" type="ORF">ENO08_04030</name>
</gene>
<accession>A0A7V2F3Q0</accession>
<protein>
    <submittedName>
        <fullName evidence="3">GNAT family N-acetyltransferase</fullName>
    </submittedName>
</protein>
<dbReference type="GO" id="GO:0008080">
    <property type="term" value="F:N-acetyltransferase activity"/>
    <property type="evidence" value="ECO:0007669"/>
    <property type="project" value="InterPro"/>
</dbReference>
<dbReference type="CDD" id="cd04301">
    <property type="entry name" value="NAT_SF"/>
    <property type="match status" value="1"/>
</dbReference>
<feature type="non-terminal residue" evidence="3">
    <location>
        <position position="1"/>
    </location>
</feature>
<evidence type="ECO:0000259" key="2">
    <source>
        <dbReference type="PROSITE" id="PS51186"/>
    </source>
</evidence>
<dbReference type="Proteomes" id="UP000886069">
    <property type="component" value="Unassembled WGS sequence"/>
</dbReference>
<feature type="domain" description="N-acetyltransferase" evidence="2">
    <location>
        <begin position="2"/>
        <end position="157"/>
    </location>
</feature>
<name>A0A7V2F3Q0_UNCEI</name>
<keyword evidence="1" id="KW-0808">Transferase</keyword>
<organism evidence="3">
    <name type="scientific">Eiseniibacteriota bacterium</name>
    <dbReference type="NCBI Taxonomy" id="2212470"/>
    <lineage>
        <taxon>Bacteria</taxon>
        <taxon>Candidatus Eiseniibacteriota</taxon>
    </lineage>
</organism>
<sequence length="157" mass="17676">PVKIRPYLPEDLPGVIQTVLASYDSLGYTMAFDEFDRDLSDIPGTYQDSGGEFWVVEDGGLVAGCIGVTREDAERCELHRLYLLPSHRGMGLGRRLIETAVSWCGKSGCRKVFLWSDLKFETAREVYIRCGFSPSQRTRAIDPVNPGSIERYFEMSL</sequence>
<dbReference type="PANTHER" id="PTHR13947:SF37">
    <property type="entry name" value="LD18367P"/>
    <property type="match status" value="1"/>
</dbReference>
<dbReference type="Gene3D" id="3.40.630.30">
    <property type="match status" value="1"/>
</dbReference>
<dbReference type="AlphaFoldDB" id="A0A7V2F3Q0"/>
<dbReference type="InterPro" id="IPR016181">
    <property type="entry name" value="Acyl_CoA_acyltransferase"/>
</dbReference>
<proteinExistence type="predicted"/>
<dbReference type="Pfam" id="PF00583">
    <property type="entry name" value="Acetyltransf_1"/>
    <property type="match status" value="1"/>
</dbReference>
<reference evidence="3" key="1">
    <citation type="journal article" date="2020" name="mSystems">
        <title>Genome- and Community-Level Interaction Insights into Carbon Utilization and Element Cycling Functions of Hydrothermarchaeota in Hydrothermal Sediment.</title>
        <authorList>
            <person name="Zhou Z."/>
            <person name="Liu Y."/>
            <person name="Xu W."/>
            <person name="Pan J."/>
            <person name="Luo Z.H."/>
            <person name="Li M."/>
        </authorList>
    </citation>
    <scope>NUCLEOTIDE SEQUENCE [LARGE SCALE GENOMIC DNA]</scope>
    <source>
        <strain evidence="3">SpSt-1233</strain>
    </source>
</reference>
<dbReference type="PANTHER" id="PTHR13947">
    <property type="entry name" value="GNAT FAMILY N-ACETYLTRANSFERASE"/>
    <property type="match status" value="1"/>
</dbReference>
<dbReference type="InterPro" id="IPR050769">
    <property type="entry name" value="NAT_camello-type"/>
</dbReference>
<dbReference type="EMBL" id="DSEC01000285">
    <property type="protein sequence ID" value="HER43609.1"/>
    <property type="molecule type" value="Genomic_DNA"/>
</dbReference>
<dbReference type="InterPro" id="IPR000182">
    <property type="entry name" value="GNAT_dom"/>
</dbReference>
<evidence type="ECO:0000313" key="3">
    <source>
        <dbReference type="EMBL" id="HER43609.1"/>
    </source>
</evidence>